<evidence type="ECO:0000256" key="1">
    <source>
        <dbReference type="SAM" id="SignalP"/>
    </source>
</evidence>
<dbReference type="RefSeq" id="WP_309806421.1">
    <property type="nucleotide sequence ID" value="NZ_JAVDRD010000014.1"/>
</dbReference>
<comment type="caution">
    <text evidence="3">The sequence shown here is derived from an EMBL/GenBank/DDBJ whole genome shotgun (WGS) entry which is preliminary data.</text>
</comment>
<dbReference type="InterPro" id="IPR001763">
    <property type="entry name" value="Rhodanese-like_dom"/>
</dbReference>
<keyword evidence="4" id="KW-1185">Reference proteome</keyword>
<feature type="chain" id="PRO_5045528284" evidence="1">
    <location>
        <begin position="29"/>
        <end position="192"/>
    </location>
</feature>
<evidence type="ECO:0000259" key="2">
    <source>
        <dbReference type="PROSITE" id="PS50206"/>
    </source>
</evidence>
<sequence>MIAALRRIPWAGMVLAMTAAPVLSPAWAQQAAPFDAQGYRNAAFRAPVDRDPAPASAIPLAQVRQLAPGAALFIDVLPAEGAHRDGASGVWTLATPHETIPGALWYPETGRASPDPLLWQALTTQVAVFRRQHPAAPIVLFCRADCWMSWNAARRLALGGVAGVRWLAEGIEGWHDAGGNLVPATPVPVPDK</sequence>
<dbReference type="Pfam" id="PF00581">
    <property type="entry name" value="Rhodanese"/>
    <property type="match status" value="1"/>
</dbReference>
<dbReference type="PROSITE" id="PS50206">
    <property type="entry name" value="RHODANESE_3"/>
    <property type="match status" value="1"/>
</dbReference>
<proteinExistence type="predicted"/>
<feature type="signal peptide" evidence="1">
    <location>
        <begin position="1"/>
        <end position="28"/>
    </location>
</feature>
<dbReference type="SUPFAM" id="SSF52821">
    <property type="entry name" value="Rhodanese/Cell cycle control phosphatase"/>
    <property type="match status" value="1"/>
</dbReference>
<dbReference type="InterPro" id="IPR036873">
    <property type="entry name" value="Rhodanese-like_dom_sf"/>
</dbReference>
<keyword evidence="1" id="KW-0732">Signal</keyword>
<evidence type="ECO:0000313" key="3">
    <source>
        <dbReference type="EMBL" id="MDR6513055.1"/>
    </source>
</evidence>
<organism evidence="3 4">
    <name type="scientific">Novosphingobium capsulatum</name>
    <dbReference type="NCBI Taxonomy" id="13688"/>
    <lineage>
        <taxon>Bacteria</taxon>
        <taxon>Pseudomonadati</taxon>
        <taxon>Pseudomonadota</taxon>
        <taxon>Alphaproteobacteria</taxon>
        <taxon>Sphingomonadales</taxon>
        <taxon>Sphingomonadaceae</taxon>
        <taxon>Novosphingobium</taxon>
    </lineage>
</organism>
<feature type="domain" description="Rhodanese" evidence="2">
    <location>
        <begin position="100"/>
        <end position="183"/>
    </location>
</feature>
<reference evidence="3 4" key="1">
    <citation type="submission" date="2023-07" db="EMBL/GenBank/DDBJ databases">
        <title>Sorghum-associated microbial communities from plants grown in Nebraska, USA.</title>
        <authorList>
            <person name="Schachtman D."/>
        </authorList>
    </citation>
    <scope>NUCLEOTIDE SEQUENCE [LARGE SCALE GENOMIC DNA]</scope>
    <source>
        <strain evidence="3 4">DS1027</strain>
    </source>
</reference>
<evidence type="ECO:0000313" key="4">
    <source>
        <dbReference type="Proteomes" id="UP001184150"/>
    </source>
</evidence>
<gene>
    <name evidence="3" type="ORF">J2792_003943</name>
</gene>
<accession>A0ABU1MRS6</accession>
<dbReference type="Gene3D" id="3.40.250.10">
    <property type="entry name" value="Rhodanese-like domain"/>
    <property type="match status" value="1"/>
</dbReference>
<name>A0ABU1MRS6_9SPHN</name>
<dbReference type="InterPro" id="IPR022376">
    <property type="entry name" value="PQQ_CXXCW"/>
</dbReference>
<protein>
    <submittedName>
        <fullName evidence="3">PQQ-dependent catabolism-associated CXXCW motif protein</fullName>
    </submittedName>
</protein>
<dbReference type="Proteomes" id="UP001184150">
    <property type="component" value="Unassembled WGS sequence"/>
</dbReference>
<dbReference type="EMBL" id="JAVDRD010000014">
    <property type="protein sequence ID" value="MDR6513055.1"/>
    <property type="molecule type" value="Genomic_DNA"/>
</dbReference>
<dbReference type="NCBIfam" id="TIGR03865">
    <property type="entry name" value="PQQ_CXXCW"/>
    <property type="match status" value="1"/>
</dbReference>